<dbReference type="EMBL" id="MU150248">
    <property type="protein sequence ID" value="KAF9465259.1"/>
    <property type="molecule type" value="Genomic_DNA"/>
</dbReference>
<protein>
    <recommendedName>
        <fullName evidence="2">DUF6533 domain-containing protein</fullName>
    </recommendedName>
</protein>
<dbReference type="AlphaFoldDB" id="A0A9P5Y9Q0"/>
<feature type="transmembrane region" description="Helical" evidence="1">
    <location>
        <begin position="170"/>
        <end position="191"/>
    </location>
</feature>
<feature type="transmembrane region" description="Helical" evidence="1">
    <location>
        <begin position="212"/>
        <end position="229"/>
    </location>
</feature>
<evidence type="ECO:0000313" key="4">
    <source>
        <dbReference type="Proteomes" id="UP000807353"/>
    </source>
</evidence>
<feature type="transmembrane region" description="Helical" evidence="1">
    <location>
        <begin position="18"/>
        <end position="37"/>
    </location>
</feature>
<keyword evidence="1" id="KW-0472">Membrane</keyword>
<dbReference type="Proteomes" id="UP000807353">
    <property type="component" value="Unassembled WGS sequence"/>
</dbReference>
<organism evidence="3 4">
    <name type="scientific">Collybia nuda</name>
    <dbReference type="NCBI Taxonomy" id="64659"/>
    <lineage>
        <taxon>Eukaryota</taxon>
        <taxon>Fungi</taxon>
        <taxon>Dikarya</taxon>
        <taxon>Basidiomycota</taxon>
        <taxon>Agaricomycotina</taxon>
        <taxon>Agaricomycetes</taxon>
        <taxon>Agaricomycetidae</taxon>
        <taxon>Agaricales</taxon>
        <taxon>Tricholomatineae</taxon>
        <taxon>Clitocybaceae</taxon>
        <taxon>Collybia</taxon>
    </lineage>
</organism>
<dbReference type="InterPro" id="IPR045340">
    <property type="entry name" value="DUF6533"/>
</dbReference>
<keyword evidence="1" id="KW-0812">Transmembrane</keyword>
<evidence type="ECO:0000313" key="3">
    <source>
        <dbReference type="EMBL" id="KAF9465259.1"/>
    </source>
</evidence>
<keyword evidence="1" id="KW-1133">Transmembrane helix</keyword>
<evidence type="ECO:0000259" key="2">
    <source>
        <dbReference type="Pfam" id="PF20151"/>
    </source>
</evidence>
<dbReference type="Pfam" id="PF20151">
    <property type="entry name" value="DUF6533"/>
    <property type="match status" value="1"/>
</dbReference>
<reference evidence="3" key="1">
    <citation type="submission" date="2020-11" db="EMBL/GenBank/DDBJ databases">
        <authorList>
            <consortium name="DOE Joint Genome Institute"/>
            <person name="Ahrendt S."/>
            <person name="Riley R."/>
            <person name="Andreopoulos W."/>
            <person name="Labutti K."/>
            <person name="Pangilinan J."/>
            <person name="Ruiz-Duenas F.J."/>
            <person name="Barrasa J.M."/>
            <person name="Sanchez-Garcia M."/>
            <person name="Camarero S."/>
            <person name="Miyauchi S."/>
            <person name="Serrano A."/>
            <person name="Linde D."/>
            <person name="Babiker R."/>
            <person name="Drula E."/>
            <person name="Ayuso-Fernandez I."/>
            <person name="Pacheco R."/>
            <person name="Padilla G."/>
            <person name="Ferreira P."/>
            <person name="Barriuso J."/>
            <person name="Kellner H."/>
            <person name="Castanera R."/>
            <person name="Alfaro M."/>
            <person name="Ramirez L."/>
            <person name="Pisabarro A.G."/>
            <person name="Kuo A."/>
            <person name="Tritt A."/>
            <person name="Lipzen A."/>
            <person name="He G."/>
            <person name="Yan M."/>
            <person name="Ng V."/>
            <person name="Cullen D."/>
            <person name="Martin F."/>
            <person name="Rosso M.-N."/>
            <person name="Henrissat B."/>
            <person name="Hibbett D."/>
            <person name="Martinez A.T."/>
            <person name="Grigoriev I.V."/>
        </authorList>
    </citation>
    <scope>NUCLEOTIDE SEQUENCE</scope>
    <source>
        <strain evidence="3">CBS 247.69</strain>
    </source>
</reference>
<name>A0A9P5Y9Q0_9AGAR</name>
<comment type="caution">
    <text evidence="3">The sequence shown here is derived from an EMBL/GenBank/DDBJ whole genome shotgun (WGS) entry which is preliminary data.</text>
</comment>
<sequence>MLADTMAELLFVVQTTKYLHVSSTALLLFDWFLTLDAEVKYAWRACWNWGRALFFLTRYPTFIVTGINLYYEFGSSIQVSTCCALYISIEMMSYSGTLFAEAILTMRVWALWRRRIDVGAFLIIMFIGCSLLGAVGHHFSTMPNTVVPLDSIAPAFRGCSPAQNSTELGWATIALLIYTNVIFAMTMAAGFHHYREGAYRDSSLIYTFYKDGILYYAALLGFSVGYIIMIQTKHWVVSPTFLLSIQRVINSILSSRMVLHIYEEMAPSQETEDAKTSIRFAGMGTSGLVCV</sequence>
<proteinExistence type="predicted"/>
<feature type="domain" description="DUF6533" evidence="2">
    <location>
        <begin position="18"/>
        <end position="63"/>
    </location>
</feature>
<feature type="transmembrane region" description="Helical" evidence="1">
    <location>
        <begin position="77"/>
        <end position="104"/>
    </location>
</feature>
<feature type="transmembrane region" description="Helical" evidence="1">
    <location>
        <begin position="116"/>
        <end position="139"/>
    </location>
</feature>
<dbReference type="OrthoDB" id="3350812at2759"/>
<evidence type="ECO:0000256" key="1">
    <source>
        <dbReference type="SAM" id="Phobius"/>
    </source>
</evidence>
<accession>A0A9P5Y9Q0</accession>
<keyword evidence="4" id="KW-1185">Reference proteome</keyword>
<gene>
    <name evidence="3" type="ORF">BDZ94DRAFT_1254100</name>
</gene>
<feature type="transmembrane region" description="Helical" evidence="1">
    <location>
        <begin position="49"/>
        <end position="71"/>
    </location>
</feature>